<keyword evidence="3" id="KW-1185">Reference proteome</keyword>
<evidence type="ECO:0000313" key="2">
    <source>
        <dbReference type="EMBL" id="SFF91910.1"/>
    </source>
</evidence>
<accession>A0A1I2MLW3</accession>
<feature type="transmembrane region" description="Helical" evidence="1">
    <location>
        <begin position="6"/>
        <end position="24"/>
    </location>
</feature>
<dbReference type="AlphaFoldDB" id="A0A1I2MLW3"/>
<dbReference type="RefSeq" id="WP_093304867.1">
    <property type="nucleotide sequence ID" value="NZ_FOOH01000014.1"/>
</dbReference>
<sequence>MSKKFWLLFLTGLPVLFLLWYFVIKNDDYTIKFEAKALPGEIVYRVDSPIFDKMKVENSEIKSDLSQVIQETELNSESYELNWIIKPKNDSITQVKVEINNKNNSFEHRFLLLTGQNNFQKEMKAEIAYFKKALSTNRALYNVQIEGKSVTPQNTCACITTNSKVDQKAFEMMKTIDILSNYILENDLETLGRPRILINSWNKQTKNINFSFCFPIAKMQTYPKDLLIDIQKITSEKALKASFLGNYMFSHNAWFHLLDYAEKNNIEVKSENILEIFKDNPQMGGDESLWEAEIYLPIVE</sequence>
<dbReference type="Proteomes" id="UP000199116">
    <property type="component" value="Unassembled WGS sequence"/>
</dbReference>
<keyword evidence="1" id="KW-0472">Membrane</keyword>
<reference evidence="3" key="1">
    <citation type="submission" date="2016-10" db="EMBL/GenBank/DDBJ databases">
        <authorList>
            <person name="Varghese N."/>
            <person name="Submissions S."/>
        </authorList>
    </citation>
    <scope>NUCLEOTIDE SEQUENCE [LARGE SCALE GENOMIC DNA]</scope>
    <source>
        <strain evidence="3">DSM 23515</strain>
    </source>
</reference>
<dbReference type="Gene3D" id="3.20.80.10">
    <property type="entry name" value="Regulatory factor, effector binding domain"/>
    <property type="match status" value="1"/>
</dbReference>
<dbReference type="EMBL" id="FOOH01000014">
    <property type="protein sequence ID" value="SFF91910.1"/>
    <property type="molecule type" value="Genomic_DNA"/>
</dbReference>
<keyword evidence="1" id="KW-1133">Transmembrane helix</keyword>
<evidence type="ECO:0000256" key="1">
    <source>
        <dbReference type="SAM" id="Phobius"/>
    </source>
</evidence>
<proteinExistence type="predicted"/>
<protein>
    <submittedName>
        <fullName evidence="2">Effector-binding domain-containing protein</fullName>
    </submittedName>
</protein>
<dbReference type="InterPro" id="IPR011256">
    <property type="entry name" value="Reg_factor_effector_dom_sf"/>
</dbReference>
<name>A0A1I2MLW3_9FLAO</name>
<evidence type="ECO:0000313" key="3">
    <source>
        <dbReference type="Proteomes" id="UP000199116"/>
    </source>
</evidence>
<keyword evidence="1" id="KW-0812">Transmembrane</keyword>
<gene>
    <name evidence="2" type="ORF">SAMN04488033_11451</name>
</gene>
<organism evidence="2 3">
    <name type="scientific">Salegentibacter agarivorans</name>
    <dbReference type="NCBI Taxonomy" id="345907"/>
    <lineage>
        <taxon>Bacteria</taxon>
        <taxon>Pseudomonadati</taxon>
        <taxon>Bacteroidota</taxon>
        <taxon>Flavobacteriia</taxon>
        <taxon>Flavobacteriales</taxon>
        <taxon>Flavobacteriaceae</taxon>
        <taxon>Salegentibacter</taxon>
    </lineage>
</organism>